<sequence>MTAPDETGVRDGTAFSAGYGDWEPDEFVGNGEAVLAFIGDYFAGIRDLPVSPTVDPKTLSAKIDTEVPQVGEDFTAILKDTQSLIVPYLTHWNHPRFHAYFSNTGSLPGVLADTVSSALNVNAMLWKSSPAASALEKTVLRWMAGMLGIAPGNDGVLVNGASLATLYALTAARETVVGLDVRERGLTGYGRRLRLYTSDQAHSSVDKAAIVLGIGRENVVRVPADDGYSMRGAALAAAVQADLSAGHQPFAVVATAGTTAVAADDEIDAIADVCRQYFLWLHVDAAYGGFWRLAGSGAEAAADLSRADSVVANPHKVLYAPMEVTALYCRHRDALPNVFRLVPEYLRTSPDDGVVDYMNYSPQLGRSFRALKLWWIIRSFGVQGLANRLQRSIDMARWLRSAAGSDPDWQVPVDSTYPLVCLRYVPRGLRRRYEPAPVPLSRIASLNAGVLDAVNASGAAFLSHAVLRDGYVLRVSIGNIRTEPSDIEALWAQLRMSAEQVWDDQCAHQ</sequence>
<dbReference type="Gene3D" id="3.90.1150.10">
    <property type="entry name" value="Aspartate Aminotransferase, domain 1"/>
    <property type="match status" value="1"/>
</dbReference>
<name>A0A1K0FT14_9ACTN</name>
<dbReference type="InterPro" id="IPR015421">
    <property type="entry name" value="PyrdxlP-dep_Trfase_major"/>
</dbReference>
<evidence type="ECO:0000313" key="8">
    <source>
        <dbReference type="EMBL" id="OJF15949.1"/>
    </source>
</evidence>
<dbReference type="PANTHER" id="PTHR11999:SF70">
    <property type="entry name" value="MIP05841P"/>
    <property type="match status" value="1"/>
</dbReference>
<dbReference type="SUPFAM" id="SSF53383">
    <property type="entry name" value="PLP-dependent transferases"/>
    <property type="match status" value="1"/>
</dbReference>
<reference evidence="8 9" key="1">
    <citation type="submission" date="2016-09" db="EMBL/GenBank/DDBJ databases">
        <title>Couchioplanes caeruleus draft genome sequence.</title>
        <authorList>
            <person name="Sheehan J."/>
            <person name="Caffrey P."/>
        </authorList>
    </citation>
    <scope>NUCLEOTIDE SEQUENCE [LARGE SCALE GENOMIC DNA]</scope>
    <source>
        <strain evidence="8 9">DSM 43634</strain>
    </source>
</reference>
<keyword evidence="4 6" id="KW-0663">Pyridoxal phosphate</keyword>
<evidence type="ECO:0000256" key="6">
    <source>
        <dbReference type="PIRSR" id="PIRSR602129-50"/>
    </source>
</evidence>
<evidence type="ECO:0000256" key="2">
    <source>
        <dbReference type="ARBA" id="ARBA00009533"/>
    </source>
</evidence>
<dbReference type="GO" id="GO:0030170">
    <property type="term" value="F:pyridoxal phosphate binding"/>
    <property type="evidence" value="ECO:0007669"/>
    <property type="project" value="InterPro"/>
</dbReference>
<dbReference type="Proteomes" id="UP000182486">
    <property type="component" value="Unassembled WGS sequence"/>
</dbReference>
<dbReference type="PANTHER" id="PTHR11999">
    <property type="entry name" value="GROUP II PYRIDOXAL-5-PHOSPHATE DECARBOXYLASE"/>
    <property type="match status" value="1"/>
</dbReference>
<organism evidence="8 9">
    <name type="scientific">Couchioplanes caeruleus subsp. caeruleus</name>
    <dbReference type="NCBI Taxonomy" id="56427"/>
    <lineage>
        <taxon>Bacteria</taxon>
        <taxon>Bacillati</taxon>
        <taxon>Actinomycetota</taxon>
        <taxon>Actinomycetes</taxon>
        <taxon>Micromonosporales</taxon>
        <taxon>Micromonosporaceae</taxon>
        <taxon>Couchioplanes</taxon>
    </lineage>
</organism>
<keyword evidence="9" id="KW-1185">Reference proteome</keyword>
<dbReference type="EMBL" id="MEIA01000007">
    <property type="protein sequence ID" value="OJF15949.1"/>
    <property type="molecule type" value="Genomic_DNA"/>
</dbReference>
<dbReference type="InterPro" id="IPR015424">
    <property type="entry name" value="PyrdxlP-dep_Trfase"/>
</dbReference>
<dbReference type="GO" id="GO:0004058">
    <property type="term" value="F:aromatic-L-amino-acid decarboxylase activity"/>
    <property type="evidence" value="ECO:0007669"/>
    <property type="project" value="UniProtKB-ARBA"/>
</dbReference>
<keyword evidence="3" id="KW-0210">Decarboxylase</keyword>
<dbReference type="Pfam" id="PF00282">
    <property type="entry name" value="Pyridoxal_deC"/>
    <property type="match status" value="1"/>
</dbReference>
<dbReference type="InterPro" id="IPR010977">
    <property type="entry name" value="Aromatic_deC"/>
</dbReference>
<evidence type="ECO:0000256" key="1">
    <source>
        <dbReference type="ARBA" id="ARBA00001933"/>
    </source>
</evidence>
<dbReference type="PRINTS" id="PR00800">
    <property type="entry name" value="YHDCRBOXLASE"/>
</dbReference>
<dbReference type="RefSeq" id="WP_071802896.1">
    <property type="nucleotide sequence ID" value="NZ_MEIA01000007.1"/>
</dbReference>
<keyword evidence="5 7" id="KW-0456">Lyase</keyword>
<evidence type="ECO:0000256" key="4">
    <source>
        <dbReference type="ARBA" id="ARBA00022898"/>
    </source>
</evidence>
<dbReference type="InterPro" id="IPR002129">
    <property type="entry name" value="PyrdxlP-dep_de-COase"/>
</dbReference>
<dbReference type="GO" id="GO:0019752">
    <property type="term" value="P:carboxylic acid metabolic process"/>
    <property type="evidence" value="ECO:0007669"/>
    <property type="project" value="InterPro"/>
</dbReference>
<dbReference type="AlphaFoldDB" id="A0A1K0FT14"/>
<evidence type="ECO:0000256" key="3">
    <source>
        <dbReference type="ARBA" id="ARBA00022793"/>
    </source>
</evidence>
<dbReference type="GO" id="GO:0005737">
    <property type="term" value="C:cytoplasm"/>
    <property type="evidence" value="ECO:0007669"/>
    <property type="project" value="TreeGrafter"/>
</dbReference>
<evidence type="ECO:0000256" key="5">
    <source>
        <dbReference type="ARBA" id="ARBA00023239"/>
    </source>
</evidence>
<evidence type="ECO:0008006" key="10">
    <source>
        <dbReference type="Google" id="ProtNLM"/>
    </source>
</evidence>
<protein>
    <recommendedName>
        <fullName evidence="10">Aromatic-L-amino-acid decarboxylase</fullName>
    </recommendedName>
</protein>
<comment type="similarity">
    <text evidence="2 7">Belongs to the group II decarboxylase family.</text>
</comment>
<dbReference type="Gene3D" id="3.40.640.10">
    <property type="entry name" value="Type I PLP-dependent aspartate aminotransferase-like (Major domain)"/>
    <property type="match status" value="1"/>
</dbReference>
<gene>
    <name evidence="8" type="ORF">BG844_01570</name>
</gene>
<comment type="caution">
    <text evidence="8">The sequence shown here is derived from an EMBL/GenBank/DDBJ whole genome shotgun (WGS) entry which is preliminary data.</text>
</comment>
<evidence type="ECO:0000256" key="7">
    <source>
        <dbReference type="RuleBase" id="RU000382"/>
    </source>
</evidence>
<dbReference type="Gene3D" id="1.20.1340.10">
    <property type="entry name" value="dopa decarboxylase, N-terminal domain"/>
    <property type="match status" value="1"/>
</dbReference>
<proteinExistence type="inferred from homology"/>
<evidence type="ECO:0000313" key="9">
    <source>
        <dbReference type="Proteomes" id="UP000182486"/>
    </source>
</evidence>
<dbReference type="GO" id="GO:0006520">
    <property type="term" value="P:amino acid metabolic process"/>
    <property type="evidence" value="ECO:0007669"/>
    <property type="project" value="InterPro"/>
</dbReference>
<feature type="modified residue" description="N6-(pyridoxal phosphate)lysine" evidence="6">
    <location>
        <position position="316"/>
    </location>
</feature>
<accession>A0A1K0FT14</accession>
<comment type="cofactor">
    <cofactor evidence="1 6 7">
        <name>pyridoxal 5'-phosphate</name>
        <dbReference type="ChEBI" id="CHEBI:597326"/>
    </cofactor>
</comment>
<dbReference type="InterPro" id="IPR015422">
    <property type="entry name" value="PyrdxlP-dep_Trfase_small"/>
</dbReference>